<name>A0ABU6S7J2_9FABA</name>
<evidence type="ECO:0000256" key="1">
    <source>
        <dbReference type="ARBA" id="ARBA00007606"/>
    </source>
</evidence>
<evidence type="ECO:0000256" key="3">
    <source>
        <dbReference type="SAM" id="SignalP"/>
    </source>
</evidence>
<protein>
    <recommendedName>
        <fullName evidence="4">Legume lectin domain-containing protein</fullName>
    </recommendedName>
</protein>
<dbReference type="PANTHER" id="PTHR32401">
    <property type="entry name" value="CONCANAVALIN A-LIKE LECTIN FAMILY PROTEIN"/>
    <property type="match status" value="1"/>
</dbReference>
<comment type="similarity">
    <text evidence="1">Belongs to the leguminous lectin family.</text>
</comment>
<dbReference type="InterPro" id="IPR016363">
    <property type="entry name" value="L-lectin"/>
</dbReference>
<feature type="domain" description="Legume lectin" evidence="4">
    <location>
        <begin position="38"/>
        <end position="281"/>
    </location>
</feature>
<evidence type="ECO:0000313" key="5">
    <source>
        <dbReference type="EMBL" id="MED6132091.1"/>
    </source>
</evidence>
<accession>A0ABU6S7J2</accession>
<reference evidence="5 6" key="1">
    <citation type="journal article" date="2023" name="Plants (Basel)">
        <title>Bridging the Gap: Combining Genomics and Transcriptomics Approaches to Understand Stylosanthes scabra, an Orphan Legume from the Brazilian Caatinga.</title>
        <authorList>
            <person name="Ferreira-Neto J.R.C."/>
            <person name="da Silva M.D."/>
            <person name="Binneck E."/>
            <person name="de Melo N.F."/>
            <person name="da Silva R.H."/>
            <person name="de Melo A.L.T.M."/>
            <person name="Pandolfi V."/>
            <person name="Bustamante F.O."/>
            <person name="Brasileiro-Vidal A.C."/>
            <person name="Benko-Iseppon A.M."/>
        </authorList>
    </citation>
    <scope>NUCLEOTIDE SEQUENCE [LARGE SCALE GENOMIC DNA]</scope>
    <source>
        <tissue evidence="5">Leaves</tissue>
    </source>
</reference>
<sequence>MAVSTKTPISLSLFILFLSFVFINVKSSSPPPPSQFDVSFNFPRFTPADYSRLGFANDGTIKHGALQLTKKDKNGFPLQHSVGQTIYLQLIRIYDKASLEVADFTTEFTFVVKRQTNIATNHGDGLAFFLMPPDFILPDRKDSGGGFLGIFTNANALTNNGHNKIVLVEFDSFNNDWDPLEGYQASHMGVDVGSIKSETTAPWLIEFEPDGTKVTARISYDSKLKTLSVNVFFPDKVGDSSLAYDIDLTEVLPEQVYVGFSAATGELVETHDILSWSFNSKF</sequence>
<feature type="chain" id="PRO_5046787167" description="Legume lectin domain-containing protein" evidence="3">
    <location>
        <begin position="28"/>
        <end position="282"/>
    </location>
</feature>
<dbReference type="EMBL" id="JASCZI010060459">
    <property type="protein sequence ID" value="MED6132091.1"/>
    <property type="molecule type" value="Genomic_DNA"/>
</dbReference>
<comment type="caution">
    <text evidence="5">The sequence shown here is derived from an EMBL/GenBank/DDBJ whole genome shotgun (WGS) entry which is preliminary data.</text>
</comment>
<keyword evidence="3" id="KW-0732">Signal</keyword>
<dbReference type="InterPro" id="IPR013320">
    <property type="entry name" value="ConA-like_dom_sf"/>
</dbReference>
<dbReference type="CDD" id="cd06899">
    <property type="entry name" value="lectin_legume_LecRK_Arcelin_ConA"/>
    <property type="match status" value="1"/>
</dbReference>
<dbReference type="Proteomes" id="UP001341840">
    <property type="component" value="Unassembled WGS sequence"/>
</dbReference>
<evidence type="ECO:0000313" key="6">
    <source>
        <dbReference type="Proteomes" id="UP001341840"/>
    </source>
</evidence>
<dbReference type="PANTHER" id="PTHR32401:SF14">
    <property type="entry name" value="LECTIN 5"/>
    <property type="match status" value="1"/>
</dbReference>
<evidence type="ECO:0000259" key="4">
    <source>
        <dbReference type="Pfam" id="PF00139"/>
    </source>
</evidence>
<evidence type="ECO:0000256" key="2">
    <source>
        <dbReference type="ARBA" id="ARBA00022734"/>
    </source>
</evidence>
<feature type="signal peptide" evidence="3">
    <location>
        <begin position="1"/>
        <end position="27"/>
    </location>
</feature>
<keyword evidence="6" id="KW-1185">Reference proteome</keyword>
<gene>
    <name evidence="5" type="ORF">PIB30_015878</name>
</gene>
<dbReference type="Pfam" id="PF00139">
    <property type="entry name" value="Lectin_legB"/>
    <property type="match status" value="1"/>
</dbReference>
<dbReference type="InterPro" id="IPR001220">
    <property type="entry name" value="Legume_lectin_dom"/>
</dbReference>
<dbReference type="PIRSF" id="PIRSF002690">
    <property type="entry name" value="L-type_lectin_plant"/>
    <property type="match status" value="1"/>
</dbReference>
<dbReference type="SUPFAM" id="SSF49899">
    <property type="entry name" value="Concanavalin A-like lectins/glucanases"/>
    <property type="match status" value="1"/>
</dbReference>
<proteinExistence type="inferred from homology"/>
<dbReference type="Gene3D" id="2.60.120.200">
    <property type="match status" value="1"/>
</dbReference>
<keyword evidence="2" id="KW-0430">Lectin</keyword>
<dbReference type="InterPro" id="IPR050258">
    <property type="entry name" value="Leguminous_Lectin"/>
</dbReference>
<organism evidence="5 6">
    <name type="scientific">Stylosanthes scabra</name>
    <dbReference type="NCBI Taxonomy" id="79078"/>
    <lineage>
        <taxon>Eukaryota</taxon>
        <taxon>Viridiplantae</taxon>
        <taxon>Streptophyta</taxon>
        <taxon>Embryophyta</taxon>
        <taxon>Tracheophyta</taxon>
        <taxon>Spermatophyta</taxon>
        <taxon>Magnoliopsida</taxon>
        <taxon>eudicotyledons</taxon>
        <taxon>Gunneridae</taxon>
        <taxon>Pentapetalae</taxon>
        <taxon>rosids</taxon>
        <taxon>fabids</taxon>
        <taxon>Fabales</taxon>
        <taxon>Fabaceae</taxon>
        <taxon>Papilionoideae</taxon>
        <taxon>50 kb inversion clade</taxon>
        <taxon>dalbergioids sensu lato</taxon>
        <taxon>Dalbergieae</taxon>
        <taxon>Pterocarpus clade</taxon>
        <taxon>Stylosanthes</taxon>
    </lineage>
</organism>